<evidence type="ECO:0000313" key="1">
    <source>
        <dbReference type="EMBL" id="GLH75069.1"/>
    </source>
</evidence>
<proteinExistence type="predicted"/>
<gene>
    <name evidence="1" type="ORF">GETHLI_35720</name>
</gene>
<dbReference type="Proteomes" id="UP001165069">
    <property type="component" value="Unassembled WGS sequence"/>
</dbReference>
<sequence length="215" mass="24706">MITDALKYFQETEQIVRACFSNVDDFIFPLHRDPLPIFVSSHSDEESFQAEYSAWHKSNEDWLTKWHQNQKAYFEATTSRSFACGFILQVAYNAIYDFSSNTVVHSDFSDIIKPKQKPVKYCMGREIRGIPLGLLIYAGRNQFCHATDGKLNPIGQRVFEFLAIRSDSGFASGGIDKCFDLTNTHLHTFAHNIVALLPWHSYDDYIKDMQALSWA</sequence>
<evidence type="ECO:0000313" key="2">
    <source>
        <dbReference type="Proteomes" id="UP001165069"/>
    </source>
</evidence>
<organism evidence="1 2">
    <name type="scientific">Geothrix limicola</name>
    <dbReference type="NCBI Taxonomy" id="2927978"/>
    <lineage>
        <taxon>Bacteria</taxon>
        <taxon>Pseudomonadati</taxon>
        <taxon>Acidobacteriota</taxon>
        <taxon>Holophagae</taxon>
        <taxon>Holophagales</taxon>
        <taxon>Holophagaceae</taxon>
        <taxon>Geothrix</taxon>
    </lineage>
</organism>
<dbReference type="EMBL" id="BSDE01000012">
    <property type="protein sequence ID" value="GLH75069.1"/>
    <property type="molecule type" value="Genomic_DNA"/>
</dbReference>
<accession>A0ABQ5QJL0</accession>
<keyword evidence="2" id="KW-1185">Reference proteome</keyword>
<name>A0ABQ5QJL0_9BACT</name>
<dbReference type="RefSeq" id="WP_285578086.1">
    <property type="nucleotide sequence ID" value="NZ_BSDE01000012.1"/>
</dbReference>
<comment type="caution">
    <text evidence="1">The sequence shown here is derived from an EMBL/GenBank/DDBJ whole genome shotgun (WGS) entry which is preliminary data.</text>
</comment>
<protein>
    <submittedName>
        <fullName evidence="1">Uncharacterized protein</fullName>
    </submittedName>
</protein>
<reference evidence="1 2" key="1">
    <citation type="journal article" date="2023" name="Antonie Van Leeuwenhoek">
        <title>Mesoterricola silvestris gen. nov., sp. nov., Mesoterricola sediminis sp. nov., Geothrix oryzae sp. nov., Geothrix edaphica sp. nov., Geothrix rubra sp. nov., and Geothrix limicola sp. nov., six novel members of Acidobacteriota isolated from soils.</title>
        <authorList>
            <person name="Itoh H."/>
            <person name="Sugisawa Y."/>
            <person name="Mise K."/>
            <person name="Xu Z."/>
            <person name="Kuniyasu M."/>
            <person name="Ushijima N."/>
            <person name="Kawano K."/>
            <person name="Kobayashi E."/>
            <person name="Shiratori Y."/>
            <person name="Masuda Y."/>
            <person name="Senoo K."/>
        </authorList>
    </citation>
    <scope>NUCLEOTIDE SEQUENCE [LARGE SCALE GENOMIC DNA]</scope>
    <source>
        <strain evidence="1 2">Red804</strain>
    </source>
</reference>